<feature type="transmembrane region" description="Helical" evidence="7">
    <location>
        <begin position="7"/>
        <end position="30"/>
    </location>
</feature>
<feature type="transmembrane region" description="Helical" evidence="7">
    <location>
        <begin position="193"/>
        <end position="214"/>
    </location>
</feature>
<evidence type="ECO:0000256" key="1">
    <source>
        <dbReference type="ARBA" id="ARBA00004651"/>
    </source>
</evidence>
<feature type="transmembrane region" description="Helical" evidence="7">
    <location>
        <begin position="102"/>
        <end position="123"/>
    </location>
</feature>
<dbReference type="EMBL" id="CP021059">
    <property type="protein sequence ID" value="ARQ06253.1"/>
    <property type="molecule type" value="Genomic_DNA"/>
</dbReference>
<evidence type="ECO:0000313" key="10">
    <source>
        <dbReference type="Proteomes" id="UP000194154"/>
    </source>
</evidence>
<dbReference type="RefSeq" id="WP_086041931.1">
    <property type="nucleotide sequence ID" value="NZ_CBCRZA010000001.1"/>
</dbReference>
<feature type="transmembrane region" description="Helical" evidence="7">
    <location>
        <begin position="352"/>
        <end position="371"/>
    </location>
</feature>
<gene>
    <name evidence="9" type="primary">emrY</name>
    <name evidence="9" type="ORF">MCCS_06020</name>
</gene>
<dbReference type="GO" id="GO:0005886">
    <property type="term" value="C:plasma membrane"/>
    <property type="evidence" value="ECO:0007669"/>
    <property type="project" value="UniProtKB-SubCell"/>
</dbReference>
<feature type="transmembrane region" description="Helical" evidence="7">
    <location>
        <begin position="442"/>
        <end position="460"/>
    </location>
</feature>
<feature type="transmembrane region" description="Helical" evidence="7">
    <location>
        <begin position="160"/>
        <end position="181"/>
    </location>
</feature>
<feature type="transmembrane region" description="Helical" evidence="7">
    <location>
        <begin position="328"/>
        <end position="346"/>
    </location>
</feature>
<dbReference type="PANTHER" id="PTHR42718:SF43">
    <property type="entry name" value="LINCOMYCIN RESISTANCE PROTEIN LMRB"/>
    <property type="match status" value="1"/>
</dbReference>
<name>A0A1W7A9C8_9STAP</name>
<dbReference type="InterPro" id="IPR011701">
    <property type="entry name" value="MFS"/>
</dbReference>
<evidence type="ECO:0000313" key="9">
    <source>
        <dbReference type="EMBL" id="ARQ06253.1"/>
    </source>
</evidence>
<dbReference type="Gene3D" id="1.20.1250.20">
    <property type="entry name" value="MFS general substrate transporter like domains"/>
    <property type="match status" value="1"/>
</dbReference>
<feature type="transmembrane region" description="Helical" evidence="7">
    <location>
        <begin position="293"/>
        <end position="316"/>
    </location>
</feature>
<dbReference type="InterPro" id="IPR020846">
    <property type="entry name" value="MFS_dom"/>
</dbReference>
<organism evidence="9 10">
    <name type="scientific">Macrococcoides canis</name>
    <dbReference type="NCBI Taxonomy" id="1855823"/>
    <lineage>
        <taxon>Bacteria</taxon>
        <taxon>Bacillati</taxon>
        <taxon>Bacillota</taxon>
        <taxon>Bacilli</taxon>
        <taxon>Bacillales</taxon>
        <taxon>Staphylococcaceae</taxon>
        <taxon>Macrococcoides</taxon>
    </lineage>
</organism>
<dbReference type="OrthoDB" id="9816041at2"/>
<dbReference type="Proteomes" id="UP000194154">
    <property type="component" value="Chromosome"/>
</dbReference>
<dbReference type="PANTHER" id="PTHR42718">
    <property type="entry name" value="MAJOR FACILITATOR SUPERFAMILY MULTIDRUG TRANSPORTER MFSC"/>
    <property type="match status" value="1"/>
</dbReference>
<keyword evidence="2" id="KW-0813">Transport</keyword>
<dbReference type="PROSITE" id="PS50850">
    <property type="entry name" value="MFS"/>
    <property type="match status" value="1"/>
</dbReference>
<feature type="transmembrane region" description="Helical" evidence="7">
    <location>
        <begin position="392"/>
        <end position="412"/>
    </location>
</feature>
<dbReference type="Gene3D" id="1.20.1720.10">
    <property type="entry name" value="Multidrug resistance protein D"/>
    <property type="match status" value="1"/>
</dbReference>
<protein>
    <submittedName>
        <fullName evidence="9">Putative multidrug resistance protein EmrY</fullName>
    </submittedName>
</protein>
<keyword evidence="6 7" id="KW-0472">Membrane</keyword>
<feature type="transmembrane region" description="Helical" evidence="7">
    <location>
        <begin position="265"/>
        <end position="287"/>
    </location>
</feature>
<comment type="subcellular location">
    <subcellularLocation>
        <location evidence="1">Cell membrane</location>
        <topology evidence="1">Multi-pass membrane protein</topology>
    </subcellularLocation>
</comment>
<dbReference type="STRING" id="1855823.MCCS_06020"/>
<keyword evidence="5 7" id="KW-1133">Transmembrane helix</keyword>
<reference evidence="9 10" key="1">
    <citation type="journal article" date="2017" name="Int. J. Syst. Evol. Microbiol.">
        <title>Macrococcus canis sp. nov., a skin bacterium associated with infections in dogs.</title>
        <authorList>
            <person name="Gobeli Brawand S."/>
            <person name="Cotting K."/>
            <person name="Gomez-Sanz E."/>
            <person name="Collaud A."/>
            <person name="Thomann A."/>
            <person name="Brodard I."/>
            <person name="Rodriguez-Campos S."/>
            <person name="Strauss C."/>
            <person name="Perreten V."/>
        </authorList>
    </citation>
    <scope>NUCLEOTIDE SEQUENCE [LARGE SCALE GENOMIC DNA]</scope>
    <source>
        <strain evidence="9 10">KM45013</strain>
    </source>
</reference>
<evidence type="ECO:0000256" key="3">
    <source>
        <dbReference type="ARBA" id="ARBA00022475"/>
    </source>
</evidence>
<proteinExistence type="predicted"/>
<sequence length="480" mass="52457">MKKSTIIMITFLIGAFFTFLNETLLNIALTKIMTVFHVDAPTVQWLATGFMLVMGVLMPLSATIIQWFTTRQLFIGLMSIFLIGTLVAGCATNFPMLLAGRMIQAAGTGLLIPVIMNAMLLLFPPHERGKVMGNFGLVMMFAPAIGPTLSGVIVDTLGWRWLFFAVVPFVLFSIGFAFKYLDNVGEVTKPKVDLFSVVLSTIGVAGIIYGFSSVGNIEGGFSNKAVFLPILIGLISMVIFILRQKQLASPLLDMSVFKYSNYSKGMFIFVVVVMAMFASEIVMPMYLQGPMGFSAKVAGMILLPGALLNGAMSPVMGRIFDKIGPRKMIIPGMFVLMLVMIFYSTIHPGIPLYIFIIVYMVLMVSISMIMMPSHTNAINQLPKHLYPHGTAIGNMIQPIAGAMGISVFVSIMTHGQQKALEGISNPTHTEIQSALTNGVHHAYWFAITLTVIGFITALFITRSKSPEGETFGLPEEQNQI</sequence>
<evidence type="ECO:0000256" key="2">
    <source>
        <dbReference type="ARBA" id="ARBA00022448"/>
    </source>
</evidence>
<keyword evidence="4 7" id="KW-0812">Transmembrane</keyword>
<dbReference type="AlphaFoldDB" id="A0A1W7A9C8"/>
<dbReference type="KEGG" id="mcak:MCCS_06020"/>
<feature type="transmembrane region" description="Helical" evidence="7">
    <location>
        <begin position="73"/>
        <end position="96"/>
    </location>
</feature>
<dbReference type="NCBIfam" id="TIGR00711">
    <property type="entry name" value="efflux_EmrB"/>
    <property type="match status" value="1"/>
</dbReference>
<feature type="transmembrane region" description="Helical" evidence="7">
    <location>
        <begin position="226"/>
        <end position="244"/>
    </location>
</feature>
<keyword evidence="3" id="KW-1003">Cell membrane</keyword>
<feature type="transmembrane region" description="Helical" evidence="7">
    <location>
        <begin position="135"/>
        <end position="154"/>
    </location>
</feature>
<evidence type="ECO:0000256" key="6">
    <source>
        <dbReference type="ARBA" id="ARBA00023136"/>
    </source>
</evidence>
<dbReference type="CDD" id="cd17503">
    <property type="entry name" value="MFS_LmrB_MDR_like"/>
    <property type="match status" value="1"/>
</dbReference>
<feature type="transmembrane region" description="Helical" evidence="7">
    <location>
        <begin position="42"/>
        <end position="61"/>
    </location>
</feature>
<evidence type="ECO:0000256" key="5">
    <source>
        <dbReference type="ARBA" id="ARBA00022989"/>
    </source>
</evidence>
<evidence type="ECO:0000256" key="4">
    <source>
        <dbReference type="ARBA" id="ARBA00022692"/>
    </source>
</evidence>
<dbReference type="InterPro" id="IPR036259">
    <property type="entry name" value="MFS_trans_sf"/>
</dbReference>
<evidence type="ECO:0000259" key="8">
    <source>
        <dbReference type="PROSITE" id="PS50850"/>
    </source>
</evidence>
<feature type="domain" description="Major facilitator superfamily (MFS) profile" evidence="8">
    <location>
        <begin position="7"/>
        <end position="465"/>
    </location>
</feature>
<keyword evidence="10" id="KW-1185">Reference proteome</keyword>
<dbReference type="Pfam" id="PF07690">
    <property type="entry name" value="MFS_1"/>
    <property type="match status" value="1"/>
</dbReference>
<accession>A0A1W7A9C8</accession>
<evidence type="ECO:0000256" key="7">
    <source>
        <dbReference type="SAM" id="Phobius"/>
    </source>
</evidence>
<dbReference type="GO" id="GO:0022857">
    <property type="term" value="F:transmembrane transporter activity"/>
    <property type="evidence" value="ECO:0007669"/>
    <property type="project" value="InterPro"/>
</dbReference>
<dbReference type="GeneID" id="35294741"/>
<dbReference type="SUPFAM" id="SSF103473">
    <property type="entry name" value="MFS general substrate transporter"/>
    <property type="match status" value="1"/>
</dbReference>
<dbReference type="PRINTS" id="PR01036">
    <property type="entry name" value="TCRTETB"/>
</dbReference>
<dbReference type="InterPro" id="IPR004638">
    <property type="entry name" value="EmrB-like"/>
</dbReference>